<feature type="compositionally biased region" description="Polar residues" evidence="1">
    <location>
        <begin position="171"/>
        <end position="196"/>
    </location>
</feature>
<dbReference type="EMBL" id="BTGB01000003">
    <property type="protein sequence ID" value="GMM45948.1"/>
    <property type="molecule type" value="Genomic_DNA"/>
</dbReference>
<gene>
    <name evidence="2" type="ORF">DAPK24_025230</name>
</gene>
<feature type="region of interest" description="Disordered" evidence="1">
    <location>
        <begin position="1"/>
        <end position="196"/>
    </location>
</feature>
<dbReference type="GO" id="GO:0003676">
    <property type="term" value="F:nucleic acid binding"/>
    <property type="evidence" value="ECO:0007669"/>
    <property type="project" value="InterPro"/>
</dbReference>
<reference evidence="2 3" key="1">
    <citation type="journal article" date="2023" name="Elife">
        <title>Identification of key yeast species and microbe-microbe interactions impacting larval growth of Drosophila in the wild.</title>
        <authorList>
            <person name="Mure A."/>
            <person name="Sugiura Y."/>
            <person name="Maeda R."/>
            <person name="Honda K."/>
            <person name="Sakurai N."/>
            <person name="Takahashi Y."/>
            <person name="Watada M."/>
            <person name="Katoh T."/>
            <person name="Gotoh A."/>
            <person name="Gotoh Y."/>
            <person name="Taniguchi I."/>
            <person name="Nakamura K."/>
            <person name="Hayashi T."/>
            <person name="Katayama T."/>
            <person name="Uemura T."/>
            <person name="Hattori Y."/>
        </authorList>
    </citation>
    <scope>NUCLEOTIDE SEQUENCE [LARGE SCALE GENOMIC DNA]</scope>
    <source>
        <strain evidence="2 3">PK-24</strain>
    </source>
</reference>
<evidence type="ECO:0008006" key="4">
    <source>
        <dbReference type="Google" id="ProtNLM"/>
    </source>
</evidence>
<dbReference type="Proteomes" id="UP001378960">
    <property type="component" value="Unassembled WGS sequence"/>
</dbReference>
<evidence type="ECO:0000313" key="2">
    <source>
        <dbReference type="EMBL" id="GMM45948.1"/>
    </source>
</evidence>
<dbReference type="SUPFAM" id="SSF54928">
    <property type="entry name" value="RNA-binding domain, RBD"/>
    <property type="match status" value="1"/>
</dbReference>
<keyword evidence="3" id="KW-1185">Reference proteome</keyword>
<feature type="compositionally biased region" description="Low complexity" evidence="1">
    <location>
        <begin position="135"/>
        <end position="170"/>
    </location>
</feature>
<accession>A0AAV5R332</accession>
<evidence type="ECO:0000256" key="1">
    <source>
        <dbReference type="SAM" id="MobiDB-lite"/>
    </source>
</evidence>
<sequence>MAGGRDRHRHRAGKRVSGRDGRGGLKGNPLFEALNGVHDSKNSSPRTNRNEKVNELTIRLGLAKRESPVPTRDTRKKIPLRNDKKKLIPTSTRGSSSIESKNNPLAVALGLGRLPSGPAPKAAKRNDRRNDIKFNSFSNLSSNTNRNNDNRNRNQGRNTTTRNTQQNSTNIQPQQRVPQQAPIHTSNNAPSRSQANNLTFKNASLIPFLRIENLDSTVNETDIRMVLSAKLGPTLKIIKMNTIYAGNPAVTAEVFFLNENKLQEYAQILNDIVADGNSIKATIAYHSNIINSDKLWESVLKEVRMIKQEVIRQNPALK</sequence>
<evidence type="ECO:0000313" key="3">
    <source>
        <dbReference type="Proteomes" id="UP001378960"/>
    </source>
</evidence>
<dbReference type="InterPro" id="IPR035979">
    <property type="entry name" value="RBD_domain_sf"/>
</dbReference>
<comment type="caution">
    <text evidence="2">The sequence shown here is derived from an EMBL/GenBank/DDBJ whole genome shotgun (WGS) entry which is preliminary data.</text>
</comment>
<protein>
    <recommendedName>
        <fullName evidence="4">RRM domain-containing protein</fullName>
    </recommendedName>
</protein>
<organism evidence="2 3">
    <name type="scientific">Pichia kluyveri</name>
    <name type="common">Yeast</name>
    <dbReference type="NCBI Taxonomy" id="36015"/>
    <lineage>
        <taxon>Eukaryota</taxon>
        <taxon>Fungi</taxon>
        <taxon>Dikarya</taxon>
        <taxon>Ascomycota</taxon>
        <taxon>Saccharomycotina</taxon>
        <taxon>Pichiomycetes</taxon>
        <taxon>Pichiales</taxon>
        <taxon>Pichiaceae</taxon>
        <taxon>Pichia</taxon>
    </lineage>
</organism>
<name>A0AAV5R332_PICKL</name>
<proteinExistence type="predicted"/>
<feature type="compositionally biased region" description="Basic residues" evidence="1">
    <location>
        <begin position="1"/>
        <end position="16"/>
    </location>
</feature>
<feature type="compositionally biased region" description="Polar residues" evidence="1">
    <location>
        <begin position="89"/>
        <end position="103"/>
    </location>
</feature>
<dbReference type="AlphaFoldDB" id="A0AAV5R332"/>